<dbReference type="Gene3D" id="1.20.1560.10">
    <property type="entry name" value="ABC transporter type 1, transmembrane domain"/>
    <property type="match status" value="2"/>
</dbReference>
<dbReference type="InterPro" id="IPR036640">
    <property type="entry name" value="ABC1_TM_sf"/>
</dbReference>
<dbReference type="PROSITE" id="PS50929">
    <property type="entry name" value="ABC_TM1F"/>
    <property type="match status" value="2"/>
</dbReference>
<evidence type="ECO:0000259" key="11">
    <source>
        <dbReference type="PROSITE" id="PS50929"/>
    </source>
</evidence>
<evidence type="ECO:0000256" key="1">
    <source>
        <dbReference type="ARBA" id="ARBA00004370"/>
    </source>
</evidence>
<feature type="domain" description="ABC transporter" evidence="10">
    <location>
        <begin position="480"/>
        <end position="703"/>
    </location>
</feature>
<name>A0A6J0C6B3_NEOLC</name>
<dbReference type="RefSeq" id="XP_015521894.2">
    <property type="nucleotide sequence ID" value="XM_015666408.2"/>
</dbReference>
<organism evidence="13">
    <name type="scientific">Neodiprion lecontei</name>
    <name type="common">Redheaded pine sawfly</name>
    <dbReference type="NCBI Taxonomy" id="441921"/>
    <lineage>
        <taxon>Eukaryota</taxon>
        <taxon>Metazoa</taxon>
        <taxon>Ecdysozoa</taxon>
        <taxon>Arthropoda</taxon>
        <taxon>Hexapoda</taxon>
        <taxon>Insecta</taxon>
        <taxon>Pterygota</taxon>
        <taxon>Neoptera</taxon>
        <taxon>Endopterygota</taxon>
        <taxon>Hymenoptera</taxon>
        <taxon>Tenthredinoidea</taxon>
        <taxon>Diprionidae</taxon>
        <taxon>Diprioninae</taxon>
        <taxon>Neodiprion</taxon>
    </lineage>
</organism>
<dbReference type="CDD" id="cd18592">
    <property type="entry name" value="ABC_6TM_MRP5_8_9_D1"/>
    <property type="match status" value="1"/>
</dbReference>
<dbReference type="Gene3D" id="3.40.50.300">
    <property type="entry name" value="P-loop containing nucleotide triphosphate hydrolases"/>
    <property type="match status" value="2"/>
</dbReference>
<dbReference type="CDD" id="cd03244">
    <property type="entry name" value="ABCC_MRP_domain2"/>
    <property type="match status" value="1"/>
</dbReference>
<feature type="transmembrane region" description="Helical" evidence="9">
    <location>
        <begin position="930"/>
        <end position="960"/>
    </location>
</feature>
<dbReference type="SMART" id="SM00382">
    <property type="entry name" value="AAA"/>
    <property type="match status" value="2"/>
</dbReference>
<dbReference type="Pfam" id="PF00005">
    <property type="entry name" value="ABC_tran"/>
    <property type="match status" value="2"/>
</dbReference>
<keyword evidence="6 9" id="KW-1133">Transmembrane helix</keyword>
<keyword evidence="5 13" id="KW-0067">ATP-binding</keyword>
<evidence type="ECO:0000256" key="7">
    <source>
        <dbReference type="ARBA" id="ARBA00023136"/>
    </source>
</evidence>
<dbReference type="GeneID" id="107225820"/>
<evidence type="ECO:0000313" key="12">
    <source>
        <dbReference type="Proteomes" id="UP000829291"/>
    </source>
</evidence>
<feature type="transmembrane region" description="Helical" evidence="9">
    <location>
        <begin position="845"/>
        <end position="863"/>
    </location>
</feature>
<dbReference type="GO" id="GO:0005524">
    <property type="term" value="F:ATP binding"/>
    <property type="evidence" value="ECO:0007669"/>
    <property type="project" value="UniProtKB-KW"/>
</dbReference>
<feature type="transmembrane region" description="Helical" evidence="9">
    <location>
        <begin position="1019"/>
        <end position="1052"/>
    </location>
</feature>
<feature type="transmembrane region" description="Helical" evidence="9">
    <location>
        <begin position="788"/>
        <end position="813"/>
    </location>
</feature>
<dbReference type="CDD" id="cd18599">
    <property type="entry name" value="ABC_6TM_MRP5_8_9_D2"/>
    <property type="match status" value="1"/>
</dbReference>
<keyword evidence="7 9" id="KW-0472">Membrane</keyword>
<evidence type="ECO:0000259" key="10">
    <source>
        <dbReference type="PROSITE" id="PS50893"/>
    </source>
</evidence>
<dbReference type="InterPro" id="IPR017871">
    <property type="entry name" value="ABC_transporter-like_CS"/>
</dbReference>
<dbReference type="PROSITE" id="PS00211">
    <property type="entry name" value="ABC_TRANSPORTER_1"/>
    <property type="match status" value="1"/>
</dbReference>
<dbReference type="PANTHER" id="PTHR24223">
    <property type="entry name" value="ATP-BINDING CASSETTE SUB-FAMILY C"/>
    <property type="match status" value="1"/>
</dbReference>
<feature type="domain" description="ABC transmembrane type-1" evidence="11">
    <location>
        <begin position="792"/>
        <end position="1084"/>
    </location>
</feature>
<reference evidence="13" key="1">
    <citation type="submission" date="2025-08" db="UniProtKB">
        <authorList>
            <consortium name="RefSeq"/>
        </authorList>
    </citation>
    <scope>IDENTIFICATION</scope>
    <source>
        <tissue evidence="13">Thorax and Abdomen</tissue>
    </source>
</reference>
<dbReference type="GO" id="GO:0012505">
    <property type="term" value="C:endomembrane system"/>
    <property type="evidence" value="ECO:0007669"/>
    <property type="project" value="UniProtKB-SubCell"/>
</dbReference>
<keyword evidence="12" id="KW-1185">Reference proteome</keyword>
<dbReference type="Proteomes" id="UP000829291">
    <property type="component" value="Chromosome 2"/>
</dbReference>
<dbReference type="InterPro" id="IPR011527">
    <property type="entry name" value="ABC1_TM_dom"/>
</dbReference>
<evidence type="ECO:0000256" key="9">
    <source>
        <dbReference type="SAM" id="Phobius"/>
    </source>
</evidence>
<evidence type="ECO:0000256" key="3">
    <source>
        <dbReference type="ARBA" id="ARBA00022692"/>
    </source>
</evidence>
<proteinExistence type="predicted"/>
<evidence type="ECO:0000256" key="2">
    <source>
        <dbReference type="ARBA" id="ARBA00022448"/>
    </source>
</evidence>
<evidence type="ECO:0000313" key="13">
    <source>
        <dbReference type="RefSeq" id="XP_015521894.2"/>
    </source>
</evidence>
<dbReference type="InterPro" id="IPR003439">
    <property type="entry name" value="ABC_transporter-like_ATP-bd"/>
</dbReference>
<dbReference type="Pfam" id="PF00664">
    <property type="entry name" value="ABC_membrane"/>
    <property type="match status" value="2"/>
</dbReference>
<gene>
    <name evidence="13" type="primary">LOC107225820</name>
</gene>
<dbReference type="GO" id="GO:0016020">
    <property type="term" value="C:membrane"/>
    <property type="evidence" value="ECO:0007669"/>
    <property type="project" value="InterPro"/>
</dbReference>
<dbReference type="SUPFAM" id="SSF90123">
    <property type="entry name" value="ABC transporter transmembrane region"/>
    <property type="match status" value="2"/>
</dbReference>
<dbReference type="InterPro" id="IPR027417">
    <property type="entry name" value="P-loop_NTPase"/>
</dbReference>
<feature type="domain" description="ABC transporter" evidence="10">
    <location>
        <begin position="1125"/>
        <end position="1359"/>
    </location>
</feature>
<dbReference type="CDD" id="cd03250">
    <property type="entry name" value="ABCC_MRP_domain1"/>
    <property type="match status" value="1"/>
</dbReference>
<feature type="compositionally biased region" description="Basic and acidic residues" evidence="8">
    <location>
        <begin position="460"/>
        <end position="469"/>
    </location>
</feature>
<keyword evidence="4" id="KW-0547">Nucleotide-binding</keyword>
<dbReference type="PANTHER" id="PTHR24223:SF447">
    <property type="entry name" value="MULTIDRUG RESISTANCE-ASSOCIATED PROTEIN 5"/>
    <property type="match status" value="1"/>
</dbReference>
<dbReference type="InterPro" id="IPR050173">
    <property type="entry name" value="ABC_transporter_C-like"/>
</dbReference>
<feature type="domain" description="ABC transmembrane type-1" evidence="11">
    <location>
        <begin position="172"/>
        <end position="391"/>
    </location>
</feature>
<dbReference type="SUPFAM" id="SSF52540">
    <property type="entry name" value="P-loop containing nucleoside triphosphate hydrolases"/>
    <property type="match status" value="2"/>
</dbReference>
<evidence type="ECO:0000256" key="5">
    <source>
        <dbReference type="ARBA" id="ARBA00022840"/>
    </source>
</evidence>
<dbReference type="PROSITE" id="PS50893">
    <property type="entry name" value="ABC_TRANSPORTER_2"/>
    <property type="match status" value="2"/>
</dbReference>
<feature type="transmembrane region" description="Helical" evidence="9">
    <location>
        <begin position="172"/>
        <end position="193"/>
    </location>
</feature>
<accession>A0A6J0C6B3</accession>
<protein>
    <submittedName>
        <fullName evidence="13">ATP-binding cassette sub-family C member 5 isoform X2</fullName>
    </submittedName>
</protein>
<feature type="transmembrane region" description="Helical" evidence="9">
    <location>
        <begin position="130"/>
        <end position="152"/>
    </location>
</feature>
<feature type="transmembrane region" description="Helical" evidence="9">
    <location>
        <begin position="261"/>
        <end position="281"/>
    </location>
</feature>
<sequence>MDGNEEDPRSFDQDSNMSVPIYSRRKAIDRYNNSLRNLIPVRKKGKVIGTMPIDSAGLFSFITFSWVSTYMYKAFRTGITMEELPAVSPYDDCNYNADRLERLWKDELVRKGPAKASFSRVAWKFFRTRFFASCVVYTACLILGFVNPTVLARKLLEYVESEDMPYIEGVKWALLLTVSELLRALLFSWAWALNYRTALRLRSACFNLLYRKISRVNNLGNKSIGEVINMFSNDDQRIFDMVIYGSLIIAGPITTVYAAFYIFWLLGPMALIGMTAFVFFYPAQFMISRLYGYFQSEVVKISDMRVRLVNEILDYIKLIKMYAWEQSFSQDLLDIRKKERHVLLKTSYCQSLSVSVAPTIPVISTVMTVLAHISTGSNLTASQVFSYVSLLDSRFAFSLTLFQYGIEAMVSAKISFDRMKSVLLLEDSGCTILKPIFKSQAVAINHGTFACNTFDNRTKENSETAEKIRKNNTSNLGDHSEKEKLNKPTTSTEYTEILFDITFEAPKGKLIGICGHVGSGKSSLLLAALGQLRINEGQVMRDGSCAYVSQQAWITNASLRDNILFGLQFDNARYYKAIYASNLTQDINMMSGGDQEEIGENGVNLSGGQKQRVALARALYANRDIYFLDDPLSAVDARVGSFIFDNYILGALRGKTVLFVTHQIHYLNRCDDIYMMRDGKIIEHGTHDELMKLGNEYALMVAAISAESNTEETDIVNEKIEELPQSVNNTSPHQGNTISIAKNSSHVSADNMENVGTPGTGLTVAENLQQGTIEAHTYHSFITAAGGYFFCFIVIVTFFVSVGSNAFSSWWLATWLRAGSGNTSIVTNNRTIISTSIHDNPNFEYYRIVYAGMVGVIVLSSLLRSLAFTKATITASTNLHNNLFKKIITSPMRFFDTTPSGRIQHLFSRDMDEVDSKLPLSLTSILQYTFILFFAMVVICVVFPWFVVPLFILSAIYYFLSKIFRVAGRDLRRMENKSRAPVFSYVTATVQGLSTIHAFEKERDFRAKFSKIFDENSKCLFMCCVAMRWLAVRMDSLSVLITGITAGFVIALKNTVPAPLAGLALSYSAHIAGVFQYTIRLVSETEVRFISVERINHYVRTLEIEGSANQPTVQPPANWPSAAVIKFQNISMSYGEGAPLILKNVSFTVNSGEKIGIVGRTGSGKSSLTVALFRLVELAKGKIEIDDIDISKISLDRLRTKLSIIPQDPTLFSGTIRSNLDPFKVHTDAEIWTALEKTKLKNRVQSISGHLDASVGFGGDNLSVGERQLLCLTRALLRDTKILVLDEATAAVDPETELAVQSTIQQEFSECTILTIAHRLQTVLSLNRVLIMNDGKVLEFDTPSNLLSDESSEFSKMIAAAERAVNRS</sequence>
<evidence type="ECO:0000256" key="6">
    <source>
        <dbReference type="ARBA" id="ARBA00022989"/>
    </source>
</evidence>
<evidence type="ECO:0000256" key="4">
    <source>
        <dbReference type="ARBA" id="ARBA00022741"/>
    </source>
</evidence>
<feature type="region of interest" description="Disordered" evidence="8">
    <location>
        <begin position="460"/>
        <end position="489"/>
    </location>
</feature>
<feature type="transmembrane region" description="Helical" evidence="9">
    <location>
        <begin position="238"/>
        <end position="255"/>
    </location>
</feature>
<keyword evidence="3 9" id="KW-0812">Transmembrane</keyword>
<keyword evidence="2" id="KW-0813">Transport</keyword>
<dbReference type="GO" id="GO:0016887">
    <property type="term" value="F:ATP hydrolysis activity"/>
    <property type="evidence" value="ECO:0007669"/>
    <property type="project" value="InterPro"/>
</dbReference>
<dbReference type="InterPro" id="IPR003593">
    <property type="entry name" value="AAA+_ATPase"/>
</dbReference>
<dbReference type="GO" id="GO:0140359">
    <property type="term" value="F:ABC-type transporter activity"/>
    <property type="evidence" value="ECO:0007669"/>
    <property type="project" value="InterPro"/>
</dbReference>
<dbReference type="OrthoDB" id="6500128at2759"/>
<evidence type="ECO:0000256" key="8">
    <source>
        <dbReference type="SAM" id="MobiDB-lite"/>
    </source>
</evidence>
<comment type="subcellular location">
    <subcellularLocation>
        <location evidence="1">Membrane</location>
    </subcellularLocation>
</comment>